<dbReference type="InterPro" id="IPR050259">
    <property type="entry name" value="SDR"/>
</dbReference>
<reference evidence="9 10" key="3">
    <citation type="submission" date="2016-01" db="EMBL/GenBank/DDBJ databases">
        <title>The new phylogeny of the genus Mycobacterium.</title>
        <authorList>
            <person name="Tarcisio F."/>
            <person name="Conor M."/>
            <person name="Antonella G."/>
            <person name="Elisabetta G."/>
            <person name="Giulia F.S."/>
            <person name="Sara T."/>
            <person name="Anna F."/>
            <person name="Clotilde B."/>
            <person name="Roberto B."/>
            <person name="Veronica D.S."/>
            <person name="Fabio R."/>
            <person name="Monica P."/>
            <person name="Olivier J."/>
            <person name="Enrico T."/>
            <person name="Nicola S."/>
        </authorList>
    </citation>
    <scope>NUCLEOTIDE SEQUENCE [LARGE SCALE GENOMIC DNA]</scope>
    <source>
        <strain evidence="9 10">DSM 44626</strain>
    </source>
</reference>
<evidence type="ECO:0000313" key="9">
    <source>
        <dbReference type="EMBL" id="ORX01788.1"/>
    </source>
</evidence>
<evidence type="ECO:0000256" key="3">
    <source>
        <dbReference type="ARBA" id="ARBA00022512"/>
    </source>
</evidence>
<evidence type="ECO:0000313" key="10">
    <source>
        <dbReference type="Proteomes" id="UP000193710"/>
    </source>
</evidence>
<dbReference type="AlphaFoldDB" id="A0A024JYZ8"/>
<reference evidence="8" key="1">
    <citation type="journal article" date="2014" name="Genome Announc.">
        <title>Draft Genome Sequence of Mycobacterium triplex DSM 44626.</title>
        <authorList>
            <person name="Sassi M."/>
            <person name="Croce O."/>
            <person name="Robert C."/>
            <person name="Raoult D."/>
            <person name="Drancourt M."/>
        </authorList>
    </citation>
    <scope>NUCLEOTIDE SEQUENCE [LARGE SCALE GENOMIC DNA]</scope>
    <source>
        <strain evidence="8">DSM 44626</strain>
    </source>
</reference>
<keyword evidence="4" id="KW-0560">Oxidoreductase</keyword>
<dbReference type="PRINTS" id="PR00080">
    <property type="entry name" value="SDRFAMILY"/>
</dbReference>
<evidence type="ECO:0000256" key="2">
    <source>
        <dbReference type="ARBA" id="ARBA00006484"/>
    </source>
</evidence>
<reference evidence="8" key="2">
    <citation type="submission" date="2014-04" db="EMBL/GenBank/DDBJ databases">
        <authorList>
            <person name="Xu Y.W."/>
            <person name="Yang Q."/>
        </authorList>
    </citation>
    <scope>NUCLEOTIDE SEQUENCE</scope>
    <source>
        <strain evidence="8">DSM 44626</strain>
    </source>
</reference>
<comment type="catalytic activity">
    <reaction evidence="6">
        <text>a (3R)-hydroxyacyl-[ACP] + NADP(+) = a 3-oxoacyl-[ACP] + NADPH + H(+)</text>
        <dbReference type="Rhea" id="RHEA:17397"/>
        <dbReference type="Rhea" id="RHEA-COMP:9916"/>
        <dbReference type="Rhea" id="RHEA-COMP:9945"/>
        <dbReference type="ChEBI" id="CHEBI:15378"/>
        <dbReference type="ChEBI" id="CHEBI:57783"/>
        <dbReference type="ChEBI" id="CHEBI:58349"/>
        <dbReference type="ChEBI" id="CHEBI:78776"/>
        <dbReference type="ChEBI" id="CHEBI:78827"/>
        <dbReference type="EC" id="1.1.1.100"/>
    </reaction>
    <physiologicalReaction direction="right-to-left" evidence="6">
        <dbReference type="Rhea" id="RHEA:17399"/>
    </physiologicalReaction>
</comment>
<dbReference type="EMBL" id="LQPY01000029">
    <property type="protein sequence ID" value="ORX01788.1"/>
    <property type="molecule type" value="Genomic_DNA"/>
</dbReference>
<keyword evidence="3" id="KW-0134">Cell wall</keyword>
<dbReference type="RefSeq" id="WP_036469508.1">
    <property type="nucleotide sequence ID" value="NZ_HG964446.1"/>
</dbReference>
<feature type="domain" description="Ketoreductase" evidence="7">
    <location>
        <begin position="11"/>
        <end position="192"/>
    </location>
</feature>
<dbReference type="PRINTS" id="PR00081">
    <property type="entry name" value="GDHRDH"/>
</dbReference>
<dbReference type="Proteomes" id="UP000028880">
    <property type="component" value="Unassembled WGS sequence"/>
</dbReference>
<dbReference type="InterPro" id="IPR002347">
    <property type="entry name" value="SDR_fam"/>
</dbReference>
<dbReference type="OrthoDB" id="286404at2"/>
<keyword evidence="3" id="KW-0964">Secreted</keyword>
<accession>A0A024JYZ8</accession>
<dbReference type="InterPro" id="IPR020904">
    <property type="entry name" value="Sc_DH/Rdtase_CS"/>
</dbReference>
<dbReference type="Pfam" id="PF13561">
    <property type="entry name" value="adh_short_C2"/>
    <property type="match status" value="1"/>
</dbReference>
<dbReference type="HOGENOM" id="CLU_010194_1_1_11"/>
<dbReference type="EMBL" id="HG964446">
    <property type="protein sequence ID" value="CDO89040.1"/>
    <property type="molecule type" value="Genomic_DNA"/>
</dbReference>
<dbReference type="PANTHER" id="PTHR42879">
    <property type="entry name" value="3-OXOACYL-(ACYL-CARRIER-PROTEIN) REDUCTASE"/>
    <property type="match status" value="1"/>
</dbReference>
<sequence length="254" mass="25626">MTDHLFDVAERVVLVTGGSRGLGAATSVGLAARGAKVVIASRKIDSCEALAATITESGGQAFPLACHVGDWESLPGVVEAAVARWGRLDGLVNNAGMSPLAPSLLDTSEVLFDKVIGVNLKGPTRLTALAATAMASTGGGSIINISSLASVKPTPVTTVYAAAKAGLNALTTATALEYAGAGVRVNGIICGTFDTDAASGFVRNPDLLPELVRRIALGRVGRPDEIVGAVVYLLSDASSYMTGSLMTIDGGVSG</sequence>
<protein>
    <recommendedName>
        <fullName evidence="5">3-oxoacyl-[acyl-carrier-protein] reductase MabA</fullName>
    </recommendedName>
</protein>
<comment type="subcellular location">
    <subcellularLocation>
        <location evidence="1">Secreted</location>
        <location evidence="1">Cell wall</location>
    </subcellularLocation>
</comment>
<dbReference type="STRING" id="47839.BN973_03411"/>
<dbReference type="SUPFAM" id="SSF51735">
    <property type="entry name" value="NAD(P)-binding Rossmann-fold domains"/>
    <property type="match status" value="1"/>
</dbReference>
<dbReference type="NCBIfam" id="NF005559">
    <property type="entry name" value="PRK07231.1"/>
    <property type="match status" value="1"/>
</dbReference>
<evidence type="ECO:0000256" key="1">
    <source>
        <dbReference type="ARBA" id="ARBA00004191"/>
    </source>
</evidence>
<evidence type="ECO:0000256" key="6">
    <source>
        <dbReference type="ARBA" id="ARBA00047400"/>
    </source>
</evidence>
<dbReference type="InterPro" id="IPR057326">
    <property type="entry name" value="KR_dom"/>
</dbReference>
<organism evidence="8">
    <name type="scientific">Mycobacterium triplex</name>
    <dbReference type="NCBI Taxonomy" id="47839"/>
    <lineage>
        <taxon>Bacteria</taxon>
        <taxon>Bacillati</taxon>
        <taxon>Actinomycetota</taxon>
        <taxon>Actinomycetes</taxon>
        <taxon>Mycobacteriales</taxon>
        <taxon>Mycobacteriaceae</taxon>
        <taxon>Mycobacterium</taxon>
        <taxon>Mycobacterium simiae complex</taxon>
    </lineage>
</organism>
<dbReference type="GO" id="GO:0004316">
    <property type="term" value="F:3-oxoacyl-[acyl-carrier-protein] reductase (NADPH) activity"/>
    <property type="evidence" value="ECO:0007669"/>
    <property type="project" value="UniProtKB-EC"/>
</dbReference>
<comment type="similarity">
    <text evidence="2">Belongs to the short-chain dehydrogenases/reductases (SDR) family.</text>
</comment>
<keyword evidence="10" id="KW-1185">Reference proteome</keyword>
<dbReference type="SMART" id="SM00822">
    <property type="entry name" value="PKS_KR"/>
    <property type="match status" value="1"/>
</dbReference>
<dbReference type="FunFam" id="3.40.50.720:FF:000084">
    <property type="entry name" value="Short-chain dehydrogenase reductase"/>
    <property type="match status" value="1"/>
</dbReference>
<dbReference type="GO" id="GO:0032787">
    <property type="term" value="P:monocarboxylic acid metabolic process"/>
    <property type="evidence" value="ECO:0007669"/>
    <property type="project" value="UniProtKB-ARBA"/>
</dbReference>
<dbReference type="Proteomes" id="UP000193710">
    <property type="component" value="Unassembled WGS sequence"/>
</dbReference>
<dbReference type="PROSITE" id="PS00061">
    <property type="entry name" value="ADH_SHORT"/>
    <property type="match status" value="1"/>
</dbReference>
<evidence type="ECO:0000256" key="5">
    <source>
        <dbReference type="ARBA" id="ARBA00040781"/>
    </source>
</evidence>
<dbReference type="PANTHER" id="PTHR42879:SF2">
    <property type="entry name" value="3-OXOACYL-[ACYL-CARRIER-PROTEIN] REDUCTASE FABG"/>
    <property type="match status" value="1"/>
</dbReference>
<dbReference type="InterPro" id="IPR036291">
    <property type="entry name" value="NAD(P)-bd_dom_sf"/>
</dbReference>
<gene>
    <name evidence="9" type="ORF">AWC29_21525</name>
    <name evidence="8" type="ORF">BN973_03411</name>
</gene>
<proteinExistence type="inferred from homology"/>
<dbReference type="eggNOG" id="COG1028">
    <property type="taxonomic scope" value="Bacteria"/>
</dbReference>
<evidence type="ECO:0000313" key="8">
    <source>
        <dbReference type="EMBL" id="CDO89040.1"/>
    </source>
</evidence>
<evidence type="ECO:0000259" key="7">
    <source>
        <dbReference type="SMART" id="SM00822"/>
    </source>
</evidence>
<evidence type="ECO:0000256" key="4">
    <source>
        <dbReference type="ARBA" id="ARBA00023002"/>
    </source>
</evidence>
<dbReference type="Gene3D" id="3.40.50.720">
    <property type="entry name" value="NAD(P)-binding Rossmann-like Domain"/>
    <property type="match status" value="1"/>
</dbReference>
<name>A0A024JYZ8_9MYCO</name>
<dbReference type="CDD" id="cd05233">
    <property type="entry name" value="SDR_c"/>
    <property type="match status" value="1"/>
</dbReference>